<accession>A0A0F3KJB5</accession>
<dbReference type="Proteomes" id="UP000033651">
    <property type="component" value="Unassembled WGS sequence"/>
</dbReference>
<protein>
    <submittedName>
        <fullName evidence="1">Uncharacterized protein</fullName>
    </submittedName>
</protein>
<evidence type="ECO:0000313" key="2">
    <source>
        <dbReference type="Proteomes" id="UP000033651"/>
    </source>
</evidence>
<name>A0A0F3KJB5_9GAMM</name>
<sequence length="86" mass="9714">MQREMDEMRVLVRQLIGTNAVENVLINGFCKLSAQLEPLAELTPPRRTPMDPKDMARLAHVRAELKRPSWIGTGSLEPPHPSWSTP</sequence>
<dbReference type="EMBL" id="JZRB01000029">
    <property type="protein sequence ID" value="KJV31308.1"/>
    <property type="molecule type" value="Genomic_DNA"/>
</dbReference>
<reference evidence="1 2" key="1">
    <citation type="submission" date="2015-03" db="EMBL/GenBank/DDBJ databases">
        <title>Draft genome sequence of Luteibacter yeojuensis strain SU11.</title>
        <authorList>
            <person name="Sulaiman J."/>
            <person name="Priya K."/>
            <person name="Chan K.-G."/>
        </authorList>
    </citation>
    <scope>NUCLEOTIDE SEQUENCE [LARGE SCALE GENOMIC DNA]</scope>
    <source>
        <strain evidence="1 2">SU11</strain>
    </source>
</reference>
<dbReference type="AlphaFoldDB" id="A0A0F3KJB5"/>
<dbReference type="PATRIC" id="fig|345309.4.peg.2101"/>
<comment type="caution">
    <text evidence="1">The sequence shown here is derived from an EMBL/GenBank/DDBJ whole genome shotgun (WGS) entry which is preliminary data.</text>
</comment>
<keyword evidence="2" id="KW-1185">Reference proteome</keyword>
<gene>
    <name evidence="1" type="ORF">VI08_13750</name>
</gene>
<evidence type="ECO:0000313" key="1">
    <source>
        <dbReference type="EMBL" id="KJV31308.1"/>
    </source>
</evidence>
<organism evidence="1 2">
    <name type="scientific">Luteibacter yeojuensis</name>
    <dbReference type="NCBI Taxonomy" id="345309"/>
    <lineage>
        <taxon>Bacteria</taxon>
        <taxon>Pseudomonadati</taxon>
        <taxon>Pseudomonadota</taxon>
        <taxon>Gammaproteobacteria</taxon>
        <taxon>Lysobacterales</taxon>
        <taxon>Rhodanobacteraceae</taxon>
        <taxon>Luteibacter</taxon>
    </lineage>
</organism>
<proteinExistence type="predicted"/>